<evidence type="ECO:0000313" key="1">
    <source>
        <dbReference type="EMBL" id="MYM39449.1"/>
    </source>
</evidence>
<proteinExistence type="predicted"/>
<dbReference type="EMBL" id="WWCM01000005">
    <property type="protein sequence ID" value="MYM39449.1"/>
    <property type="molecule type" value="Genomic_DNA"/>
</dbReference>
<organism evidence="1 2">
    <name type="scientific">Duganella qianjiadongensis</name>
    <dbReference type="NCBI Taxonomy" id="2692176"/>
    <lineage>
        <taxon>Bacteria</taxon>
        <taxon>Pseudomonadati</taxon>
        <taxon>Pseudomonadota</taxon>
        <taxon>Betaproteobacteria</taxon>
        <taxon>Burkholderiales</taxon>
        <taxon>Oxalobacteraceae</taxon>
        <taxon>Telluria group</taxon>
        <taxon>Duganella</taxon>
    </lineage>
</organism>
<gene>
    <name evidence="1" type="ORF">GTP27_08910</name>
</gene>
<dbReference type="RefSeq" id="WP_161038836.1">
    <property type="nucleotide sequence ID" value="NZ_WWCM01000005.1"/>
</dbReference>
<sequence length="299" mass="32872">MNFSKKLPKISLASTMKESMKNLGDLKSLFLACALLLSGCVTATKPVPVDAVTFFSSSSNDTVTAIEVAKDIASILPDLSKYPRFPQTTVDSIGVTHKTGIIATAIGEKVIIEYRTYYWSRSGSSMTEAVTSSLCELAILPDKDAPGKFSITSSSVSEKPGFLLLHIPLKPFATSDQIAADIARSLSLLGPKLEALIMARDERNAKLKLIVNNRLAAENFVQDQARLQRKKILDEAVNFRTTMKIGVETNCGPIVDIKSDMVKVYFPVKNYGTEQWIRRDEIFPPSAPCRFVDGKYQLP</sequence>
<dbReference type="Proteomes" id="UP000478090">
    <property type="component" value="Unassembled WGS sequence"/>
</dbReference>
<comment type="caution">
    <text evidence="1">The sequence shown here is derived from an EMBL/GenBank/DDBJ whole genome shotgun (WGS) entry which is preliminary data.</text>
</comment>
<keyword evidence="2" id="KW-1185">Reference proteome</keyword>
<reference evidence="1 2" key="1">
    <citation type="submission" date="2019-12" db="EMBL/GenBank/DDBJ databases">
        <title>Novel species isolated from a subtropical stream in China.</title>
        <authorList>
            <person name="Lu H."/>
        </authorList>
    </citation>
    <scope>NUCLEOTIDE SEQUENCE [LARGE SCALE GENOMIC DNA]</scope>
    <source>
        <strain evidence="1 2">CY13W</strain>
    </source>
</reference>
<protein>
    <submittedName>
        <fullName evidence="1">Uncharacterized protein</fullName>
    </submittedName>
</protein>
<name>A0ABW9VIK2_9BURK</name>
<accession>A0ABW9VIK2</accession>
<evidence type="ECO:0000313" key="2">
    <source>
        <dbReference type="Proteomes" id="UP000478090"/>
    </source>
</evidence>